<evidence type="ECO:0008006" key="9">
    <source>
        <dbReference type="Google" id="ProtNLM"/>
    </source>
</evidence>
<dbReference type="RefSeq" id="WP_119764733.1">
    <property type="nucleotide sequence ID" value="NZ_QYUM01000004.1"/>
</dbReference>
<dbReference type="OrthoDB" id="8456606at2"/>
<keyword evidence="3 6" id="KW-0812">Transmembrane</keyword>
<keyword evidence="5 6" id="KW-0472">Membrane</keyword>
<evidence type="ECO:0000256" key="1">
    <source>
        <dbReference type="ARBA" id="ARBA00004236"/>
    </source>
</evidence>
<organism evidence="7 8">
    <name type="scientific">Sphingomonas cavernae</name>
    <dbReference type="NCBI Taxonomy" id="2320861"/>
    <lineage>
        <taxon>Bacteria</taxon>
        <taxon>Pseudomonadati</taxon>
        <taxon>Pseudomonadota</taxon>
        <taxon>Alphaproteobacteria</taxon>
        <taxon>Sphingomonadales</taxon>
        <taxon>Sphingomonadaceae</taxon>
        <taxon>Sphingomonas</taxon>
    </lineage>
</organism>
<dbReference type="GO" id="GO:0044781">
    <property type="term" value="P:bacterial-type flagellum organization"/>
    <property type="evidence" value="ECO:0007669"/>
    <property type="project" value="InterPro"/>
</dbReference>
<dbReference type="AlphaFoldDB" id="A0A418W6P7"/>
<keyword evidence="4 6" id="KW-1133">Transmembrane helix</keyword>
<keyword evidence="8" id="KW-1185">Reference proteome</keyword>
<evidence type="ECO:0000256" key="6">
    <source>
        <dbReference type="SAM" id="Phobius"/>
    </source>
</evidence>
<dbReference type="Pfam" id="PF04347">
    <property type="entry name" value="FliO"/>
    <property type="match status" value="1"/>
</dbReference>
<reference evidence="7 8" key="1">
    <citation type="submission" date="2018-09" db="EMBL/GenBank/DDBJ databases">
        <authorList>
            <person name="Zhu H."/>
        </authorList>
    </citation>
    <scope>NUCLEOTIDE SEQUENCE [LARGE SCALE GENOMIC DNA]</scope>
    <source>
        <strain evidence="7 8">K2R01-6</strain>
    </source>
</reference>
<evidence type="ECO:0000313" key="8">
    <source>
        <dbReference type="Proteomes" id="UP000286100"/>
    </source>
</evidence>
<evidence type="ECO:0000256" key="5">
    <source>
        <dbReference type="ARBA" id="ARBA00023136"/>
    </source>
</evidence>
<comment type="caution">
    <text evidence="7">The sequence shown here is derived from an EMBL/GenBank/DDBJ whole genome shotgun (WGS) entry which is preliminary data.</text>
</comment>
<dbReference type="EMBL" id="QYUM01000004">
    <property type="protein sequence ID" value="RJF85715.1"/>
    <property type="molecule type" value="Genomic_DNA"/>
</dbReference>
<evidence type="ECO:0000256" key="3">
    <source>
        <dbReference type="ARBA" id="ARBA00022692"/>
    </source>
</evidence>
<evidence type="ECO:0000256" key="2">
    <source>
        <dbReference type="ARBA" id="ARBA00022475"/>
    </source>
</evidence>
<protein>
    <recommendedName>
        <fullName evidence="9">Flagellar protein FliO/FliZ</fullName>
    </recommendedName>
</protein>
<gene>
    <name evidence="7" type="ORF">D3876_17660</name>
</gene>
<sequence length="104" mass="11078">MDFLSLLRTLGALGVVLGLLAGALWAVRRYEIKLPGGVIGGLIGAGAGSRRIEIVERLSIDARRSVALIRRDNKEHLVMIAPEGLLMLETAITSKPGTKAKPHA</sequence>
<evidence type="ECO:0000313" key="7">
    <source>
        <dbReference type="EMBL" id="RJF85715.1"/>
    </source>
</evidence>
<dbReference type="InterPro" id="IPR022781">
    <property type="entry name" value="Flagellar_biosynth_FliO"/>
</dbReference>
<proteinExistence type="predicted"/>
<feature type="transmembrane region" description="Helical" evidence="6">
    <location>
        <begin position="6"/>
        <end position="27"/>
    </location>
</feature>
<comment type="subcellular location">
    <subcellularLocation>
        <location evidence="1">Cell membrane</location>
    </subcellularLocation>
</comment>
<accession>A0A418W6P7</accession>
<dbReference type="Proteomes" id="UP000286100">
    <property type="component" value="Unassembled WGS sequence"/>
</dbReference>
<name>A0A418W6P7_9SPHN</name>
<keyword evidence="2" id="KW-1003">Cell membrane</keyword>
<dbReference type="GO" id="GO:0016020">
    <property type="term" value="C:membrane"/>
    <property type="evidence" value="ECO:0007669"/>
    <property type="project" value="InterPro"/>
</dbReference>
<evidence type="ECO:0000256" key="4">
    <source>
        <dbReference type="ARBA" id="ARBA00022989"/>
    </source>
</evidence>